<dbReference type="InterPro" id="IPR017853">
    <property type="entry name" value="GH"/>
</dbReference>
<comment type="caution">
    <text evidence="3">The sequence shown here is derived from an EMBL/GenBank/DDBJ whole genome shotgun (WGS) entry which is preliminary data.</text>
</comment>
<dbReference type="PANTHER" id="PTHR10353:SF29">
    <property type="entry name" value="BETA-GLUCOSIDASE 11"/>
    <property type="match status" value="1"/>
</dbReference>
<reference evidence="3 4" key="1">
    <citation type="submission" date="2024-11" db="EMBL/GenBank/DDBJ databases">
        <title>A near-complete genome assembly of Cinchona calisaya.</title>
        <authorList>
            <person name="Lian D.C."/>
            <person name="Zhao X.W."/>
            <person name="Wei L."/>
        </authorList>
    </citation>
    <scope>NUCLEOTIDE SEQUENCE [LARGE SCALE GENOMIC DNA]</scope>
    <source>
        <tissue evidence="3">Nenye</tissue>
    </source>
</reference>
<feature type="non-terminal residue" evidence="3">
    <location>
        <position position="1"/>
    </location>
</feature>
<evidence type="ECO:0008006" key="5">
    <source>
        <dbReference type="Google" id="ProtNLM"/>
    </source>
</evidence>
<dbReference type="PRINTS" id="PR00131">
    <property type="entry name" value="GLHYDRLASE1"/>
</dbReference>
<protein>
    <recommendedName>
        <fullName evidence="5">Beta-glucosidase</fullName>
    </recommendedName>
</protein>
<dbReference type="GO" id="GO:0009821">
    <property type="term" value="P:alkaloid biosynthetic process"/>
    <property type="evidence" value="ECO:0007669"/>
    <property type="project" value="UniProtKB-ARBA"/>
</dbReference>
<dbReference type="SUPFAM" id="SSF51445">
    <property type="entry name" value="(Trans)glycosidases"/>
    <property type="match status" value="1"/>
</dbReference>
<dbReference type="AlphaFoldDB" id="A0ABD3AJW2"/>
<organism evidence="3 4">
    <name type="scientific">Cinchona calisaya</name>
    <dbReference type="NCBI Taxonomy" id="153742"/>
    <lineage>
        <taxon>Eukaryota</taxon>
        <taxon>Viridiplantae</taxon>
        <taxon>Streptophyta</taxon>
        <taxon>Embryophyta</taxon>
        <taxon>Tracheophyta</taxon>
        <taxon>Spermatophyta</taxon>
        <taxon>Magnoliopsida</taxon>
        <taxon>eudicotyledons</taxon>
        <taxon>Gunneridae</taxon>
        <taxon>Pentapetalae</taxon>
        <taxon>asterids</taxon>
        <taxon>lamiids</taxon>
        <taxon>Gentianales</taxon>
        <taxon>Rubiaceae</taxon>
        <taxon>Cinchonoideae</taxon>
        <taxon>Cinchoneae</taxon>
        <taxon>Cinchona</taxon>
    </lineage>
</organism>
<dbReference type="InterPro" id="IPR001360">
    <property type="entry name" value="Glyco_hydro_1"/>
</dbReference>
<dbReference type="PANTHER" id="PTHR10353">
    <property type="entry name" value="GLYCOSYL HYDROLASE"/>
    <property type="match status" value="1"/>
</dbReference>
<dbReference type="EMBL" id="JBJUIK010000004">
    <property type="protein sequence ID" value="KAL3531460.1"/>
    <property type="molecule type" value="Genomic_DNA"/>
</dbReference>
<dbReference type="Proteomes" id="UP001630127">
    <property type="component" value="Unassembled WGS sequence"/>
</dbReference>
<evidence type="ECO:0000256" key="2">
    <source>
        <dbReference type="RuleBase" id="RU003690"/>
    </source>
</evidence>
<keyword evidence="4" id="KW-1185">Reference proteome</keyword>
<name>A0ABD3AJW2_9GENT</name>
<proteinExistence type="inferred from homology"/>
<comment type="similarity">
    <text evidence="1 2">Belongs to the glycosyl hydrolase 1 family.</text>
</comment>
<accession>A0ABD3AJW2</accession>
<evidence type="ECO:0000313" key="4">
    <source>
        <dbReference type="Proteomes" id="UP001630127"/>
    </source>
</evidence>
<evidence type="ECO:0000313" key="3">
    <source>
        <dbReference type="EMBL" id="KAL3531460.1"/>
    </source>
</evidence>
<dbReference type="Gene3D" id="3.20.20.80">
    <property type="entry name" value="Glycosidases"/>
    <property type="match status" value="1"/>
</dbReference>
<dbReference type="Pfam" id="PF00232">
    <property type="entry name" value="Glyco_hydro_1"/>
    <property type="match status" value="1"/>
</dbReference>
<evidence type="ECO:0000256" key="1">
    <source>
        <dbReference type="ARBA" id="ARBA00010838"/>
    </source>
</evidence>
<sequence>ATQLGFVGLNIYAPWFLPYSNATEDVIATQRAIDFYIGWFLHPLVFGDYPDIMKKNAGTRIPVLTPHESKLVKGSFDFIGLNHYTTLYIKDNSSSLKVENRDVNTDMAASTMFEPGDSSLDQDNGSSGLYKVLEYLKKVYANPPTYIHENGRQTVRNGTLNDTERVKYMHAYIGTLLDALRNGVSNTKGYFSWSFLDGFEVSGGYEYAFGLFYVDLDDKQLRRYPKLSAHCYSNFLKGRTIRTNEITEVVNETSVSSKSHASR</sequence>
<gene>
    <name evidence="3" type="ORF">ACH5RR_010782</name>
</gene>